<evidence type="ECO:0000313" key="3">
    <source>
        <dbReference type="WBParaSite" id="BPAG_0000718101-mRNA-1"/>
    </source>
</evidence>
<sequence length="43" mass="4939">MFESIIKGTEIPRSRIRELLGEGMTVVTKRKEKAKYANMVDDP</sequence>
<accession>A0A0N4TG43</accession>
<gene>
    <name evidence="1" type="ORF">BPAG_LOCUS7144</name>
</gene>
<organism evidence="3">
    <name type="scientific">Brugia pahangi</name>
    <name type="common">Filarial nematode worm</name>
    <dbReference type="NCBI Taxonomy" id="6280"/>
    <lineage>
        <taxon>Eukaryota</taxon>
        <taxon>Metazoa</taxon>
        <taxon>Ecdysozoa</taxon>
        <taxon>Nematoda</taxon>
        <taxon>Chromadorea</taxon>
        <taxon>Rhabditida</taxon>
        <taxon>Spirurina</taxon>
        <taxon>Spiruromorpha</taxon>
        <taxon>Filarioidea</taxon>
        <taxon>Onchocercidae</taxon>
        <taxon>Brugia</taxon>
    </lineage>
</organism>
<reference evidence="1 2" key="2">
    <citation type="submission" date="2018-11" db="EMBL/GenBank/DDBJ databases">
        <authorList>
            <consortium name="Pathogen Informatics"/>
        </authorList>
    </citation>
    <scope>NUCLEOTIDE SEQUENCE [LARGE SCALE GENOMIC DNA]</scope>
</reference>
<protein>
    <submittedName>
        <fullName evidence="3">DNA-binding protein</fullName>
    </submittedName>
</protein>
<evidence type="ECO:0000313" key="2">
    <source>
        <dbReference type="Proteomes" id="UP000278627"/>
    </source>
</evidence>
<dbReference type="Proteomes" id="UP000278627">
    <property type="component" value="Unassembled WGS sequence"/>
</dbReference>
<dbReference type="EMBL" id="UZAD01007632">
    <property type="protein sequence ID" value="VDN88330.1"/>
    <property type="molecule type" value="Genomic_DNA"/>
</dbReference>
<evidence type="ECO:0000313" key="1">
    <source>
        <dbReference type="EMBL" id="VDN88330.1"/>
    </source>
</evidence>
<proteinExistence type="predicted"/>
<dbReference type="WBParaSite" id="BPAG_0000718101-mRNA-1">
    <property type="protein sequence ID" value="BPAG_0000718101-mRNA-1"/>
    <property type="gene ID" value="BPAG_0000718101"/>
</dbReference>
<reference evidence="3" key="1">
    <citation type="submission" date="2017-02" db="UniProtKB">
        <authorList>
            <consortium name="WormBaseParasite"/>
        </authorList>
    </citation>
    <scope>IDENTIFICATION</scope>
</reference>
<dbReference type="AlphaFoldDB" id="A0A0N4TG43"/>
<keyword evidence="2" id="KW-1185">Reference proteome</keyword>
<name>A0A0N4TG43_BRUPA</name>